<dbReference type="KEGG" id="sgu:SGLAU_21620"/>
<protein>
    <submittedName>
        <fullName evidence="1">Uncharacterized protein</fullName>
    </submittedName>
</protein>
<dbReference type="HOGENOM" id="CLU_3205798_0_0_11"/>
<name>A0A089X8L9_STRGA</name>
<evidence type="ECO:0000313" key="2">
    <source>
        <dbReference type="Proteomes" id="UP000029482"/>
    </source>
</evidence>
<proteinExistence type="predicted"/>
<evidence type="ECO:0000313" key="1">
    <source>
        <dbReference type="EMBL" id="AIS00278.1"/>
    </source>
</evidence>
<dbReference type="STRING" id="1907.SGLAU_21620"/>
<organism evidence="1 2">
    <name type="scientific">Streptomyces glaucescens</name>
    <dbReference type="NCBI Taxonomy" id="1907"/>
    <lineage>
        <taxon>Bacteria</taxon>
        <taxon>Bacillati</taxon>
        <taxon>Actinomycetota</taxon>
        <taxon>Actinomycetes</taxon>
        <taxon>Kitasatosporales</taxon>
        <taxon>Streptomycetaceae</taxon>
        <taxon>Streptomyces</taxon>
    </lineage>
</organism>
<reference evidence="2" key="1">
    <citation type="journal article" date="2015" name="J. Biotechnol.">
        <title>Complete genome sequence of the actinobacterium Streptomyces glaucescens GLA.O (DSM 40922) consisting of a linear chromosome and one linear plasmid.</title>
        <authorList>
            <person name="Ortseifen V."/>
            <person name="Winkler A."/>
            <person name="Albersmeier A."/>
            <person name="Wendler S."/>
            <person name="Puhler A."/>
            <person name="Kalinowski J."/>
            <person name="Ruckert C."/>
        </authorList>
    </citation>
    <scope>NUCLEOTIDE SEQUENCE [LARGE SCALE GENOMIC DNA]</scope>
    <source>
        <strain evidence="2">DSM 40922 / GLA O</strain>
    </source>
</reference>
<dbReference type="AlphaFoldDB" id="A0A089X8L9"/>
<accession>A0A089X8L9</accession>
<dbReference type="EMBL" id="CP009438">
    <property type="protein sequence ID" value="AIS00278.1"/>
    <property type="molecule type" value="Genomic_DNA"/>
</dbReference>
<gene>
    <name evidence="1" type="ORF">SGLAU_21620</name>
</gene>
<dbReference type="Proteomes" id="UP000029482">
    <property type="component" value="Chromosome"/>
</dbReference>
<sequence length="45" mass="5244">MRQNARRPRRPAHRLLERHAFGHEFDRGFGDGARYEARAPASGIR</sequence>
<keyword evidence="2" id="KW-1185">Reference proteome</keyword>